<comment type="caution">
    <text evidence="1">The sequence shown here is derived from an EMBL/GenBank/DDBJ whole genome shotgun (WGS) entry which is preliminary data.</text>
</comment>
<evidence type="ECO:0000313" key="1">
    <source>
        <dbReference type="EMBL" id="MBD2690993.1"/>
    </source>
</evidence>
<name>A0ABR8J064_9NOST</name>
<proteinExistence type="predicted"/>
<protein>
    <submittedName>
        <fullName evidence="1">Uncharacterized protein</fullName>
    </submittedName>
</protein>
<sequence>MSVPAIQTSYKGFRFRSRLEARWAVYLDTLGVDWLYEKEGFELQSGRYLPDFWIPCPAYRDEHSGYWLEIKGADPTETELAKCMELAQTTGHITLLVYGSPTLEIFHTYSFYPIRKDGQIVGVKKSHSKETDPNLQTLFDLIKYDPKKEAFHSHFSLATRFIHGQGKEYDPKSLKEAIINARSARFEFGENGA</sequence>
<organism evidence="1 2">
    <name type="scientific">Anabaena catenula FACHB-362</name>
    <dbReference type="NCBI Taxonomy" id="2692877"/>
    <lineage>
        <taxon>Bacteria</taxon>
        <taxon>Bacillati</taxon>
        <taxon>Cyanobacteriota</taxon>
        <taxon>Cyanophyceae</taxon>
        <taxon>Nostocales</taxon>
        <taxon>Nostocaceae</taxon>
        <taxon>Anabaena</taxon>
    </lineage>
</organism>
<dbReference type="EMBL" id="JACJTQ010000004">
    <property type="protein sequence ID" value="MBD2690993.1"/>
    <property type="molecule type" value="Genomic_DNA"/>
</dbReference>
<dbReference type="Proteomes" id="UP000660381">
    <property type="component" value="Unassembled WGS sequence"/>
</dbReference>
<keyword evidence="2" id="KW-1185">Reference proteome</keyword>
<accession>A0ABR8J064</accession>
<evidence type="ECO:0000313" key="2">
    <source>
        <dbReference type="Proteomes" id="UP000660381"/>
    </source>
</evidence>
<reference evidence="1 2" key="1">
    <citation type="journal article" date="2020" name="ISME J.">
        <title>Comparative genomics reveals insights into cyanobacterial evolution and habitat adaptation.</title>
        <authorList>
            <person name="Chen M.Y."/>
            <person name="Teng W.K."/>
            <person name="Zhao L."/>
            <person name="Hu C.X."/>
            <person name="Zhou Y.K."/>
            <person name="Han B.P."/>
            <person name="Song L.R."/>
            <person name="Shu W.S."/>
        </authorList>
    </citation>
    <scope>NUCLEOTIDE SEQUENCE [LARGE SCALE GENOMIC DNA]</scope>
    <source>
        <strain evidence="1 2">FACHB-362</strain>
    </source>
</reference>
<dbReference type="RefSeq" id="WP_190905528.1">
    <property type="nucleotide sequence ID" value="NZ_JACJTQ010000004.1"/>
</dbReference>
<dbReference type="Gene3D" id="3.40.91.30">
    <property type="match status" value="1"/>
</dbReference>
<gene>
    <name evidence="1" type="ORF">H6G68_04330</name>
</gene>